<evidence type="ECO:0000256" key="7">
    <source>
        <dbReference type="RuleBase" id="RU004254"/>
    </source>
</evidence>
<protein>
    <recommendedName>
        <fullName evidence="10">Methylenetetrahydrofolate reductase (NAD(P)H)</fullName>
    </recommendedName>
</protein>
<evidence type="ECO:0000256" key="4">
    <source>
        <dbReference type="ARBA" id="ARBA00022630"/>
    </source>
</evidence>
<dbReference type="Gene3D" id="3.20.20.220">
    <property type="match status" value="1"/>
</dbReference>
<dbReference type="GO" id="GO:0004489">
    <property type="term" value="F:methylenetetrahydrofolate reductase [NAD(P)H] activity"/>
    <property type="evidence" value="ECO:0007669"/>
    <property type="project" value="InterPro"/>
</dbReference>
<dbReference type="SUPFAM" id="SSF51730">
    <property type="entry name" value="FAD-linked oxidoreductase"/>
    <property type="match status" value="1"/>
</dbReference>
<evidence type="ECO:0000256" key="5">
    <source>
        <dbReference type="ARBA" id="ARBA00022827"/>
    </source>
</evidence>
<dbReference type="PANTHER" id="PTHR45754">
    <property type="entry name" value="METHYLENETETRAHYDROFOLATE REDUCTASE"/>
    <property type="match status" value="1"/>
</dbReference>
<keyword evidence="6" id="KW-0560">Oxidoreductase</keyword>
<dbReference type="GO" id="GO:0071949">
    <property type="term" value="F:FAD binding"/>
    <property type="evidence" value="ECO:0007669"/>
    <property type="project" value="TreeGrafter"/>
</dbReference>
<evidence type="ECO:0000256" key="1">
    <source>
        <dbReference type="ARBA" id="ARBA00001974"/>
    </source>
</evidence>
<evidence type="ECO:0000256" key="3">
    <source>
        <dbReference type="ARBA" id="ARBA00006743"/>
    </source>
</evidence>
<keyword evidence="5" id="KW-0274">FAD</keyword>
<organism evidence="8 9">
    <name type="scientific">Henosepilachna vigintioctopunctata</name>
    <dbReference type="NCBI Taxonomy" id="420089"/>
    <lineage>
        <taxon>Eukaryota</taxon>
        <taxon>Metazoa</taxon>
        <taxon>Ecdysozoa</taxon>
        <taxon>Arthropoda</taxon>
        <taxon>Hexapoda</taxon>
        <taxon>Insecta</taxon>
        <taxon>Pterygota</taxon>
        <taxon>Neoptera</taxon>
        <taxon>Endopterygota</taxon>
        <taxon>Coleoptera</taxon>
        <taxon>Polyphaga</taxon>
        <taxon>Cucujiformia</taxon>
        <taxon>Coccinelloidea</taxon>
        <taxon>Coccinellidae</taxon>
        <taxon>Epilachninae</taxon>
        <taxon>Epilachnini</taxon>
        <taxon>Henosepilachna</taxon>
    </lineage>
</organism>
<evidence type="ECO:0000256" key="2">
    <source>
        <dbReference type="ARBA" id="ARBA00004777"/>
    </source>
</evidence>
<dbReference type="Proteomes" id="UP001431783">
    <property type="component" value="Unassembled WGS sequence"/>
</dbReference>
<evidence type="ECO:0000313" key="9">
    <source>
        <dbReference type="Proteomes" id="UP001431783"/>
    </source>
</evidence>
<dbReference type="GO" id="GO:0009086">
    <property type="term" value="P:methionine biosynthetic process"/>
    <property type="evidence" value="ECO:0007669"/>
    <property type="project" value="TreeGrafter"/>
</dbReference>
<keyword evidence="9" id="KW-1185">Reference proteome</keyword>
<sequence>MVGAKHSEMNRKIISLPKEYKRRISIEVNSNQPLFINKLFSLKPDFIGVTWIGNFEDVIVEDIPPIKMAQTLISNDFIVLLHIPCRNLSKKSAVEILEVIKSIGVRNILVLKGQSAFIKEKDDSKVDFPYAGHFVEFVKQTFDDYFAIGVAGYPYKHPSSLSIAEDMNYLRDKVSKGADFIVTQASFDESMYETFHERCLLYSIDIPIFAGSIILKSPEEFHRIRRLCKITDRCDIKEFVENEDGNEQIFGRRKFVELGRKILGNRNFAGIHVFSVNNSMLNNDSLIDVVNELLEVER</sequence>
<evidence type="ECO:0000256" key="6">
    <source>
        <dbReference type="ARBA" id="ARBA00023002"/>
    </source>
</evidence>
<dbReference type="EMBL" id="JARQZJ010000121">
    <property type="protein sequence ID" value="KAK9888391.1"/>
    <property type="molecule type" value="Genomic_DNA"/>
</dbReference>
<dbReference type="InterPro" id="IPR003171">
    <property type="entry name" value="Mehydrof_redctse-like"/>
</dbReference>
<dbReference type="AlphaFoldDB" id="A0AAW1V866"/>
<proteinExistence type="inferred from homology"/>
<comment type="similarity">
    <text evidence="3">Belongs to the methylenetetrahydrofolate reductase family.</text>
</comment>
<reference evidence="8 9" key="1">
    <citation type="submission" date="2023-03" db="EMBL/GenBank/DDBJ databases">
        <title>Genome insight into feeding habits of ladybird beetles.</title>
        <authorList>
            <person name="Li H.-S."/>
            <person name="Huang Y.-H."/>
            <person name="Pang H."/>
        </authorList>
    </citation>
    <scope>NUCLEOTIDE SEQUENCE [LARGE SCALE GENOMIC DNA]</scope>
    <source>
        <strain evidence="8">SYSU_2023b</strain>
        <tissue evidence="8">Whole body</tissue>
    </source>
</reference>
<name>A0AAW1V866_9CUCU</name>
<evidence type="ECO:0000313" key="8">
    <source>
        <dbReference type="EMBL" id="KAK9888391.1"/>
    </source>
</evidence>
<dbReference type="GO" id="GO:0005829">
    <property type="term" value="C:cytosol"/>
    <property type="evidence" value="ECO:0007669"/>
    <property type="project" value="TreeGrafter"/>
</dbReference>
<comment type="pathway">
    <text evidence="2 7">One-carbon metabolism; tetrahydrofolate interconversion.</text>
</comment>
<dbReference type="Pfam" id="PF02219">
    <property type="entry name" value="MTHFR"/>
    <property type="match status" value="1"/>
</dbReference>
<dbReference type="PANTHER" id="PTHR45754:SF3">
    <property type="entry name" value="METHYLENETETRAHYDROFOLATE REDUCTASE (NADPH)"/>
    <property type="match status" value="1"/>
</dbReference>
<comment type="cofactor">
    <cofactor evidence="1">
        <name>FAD</name>
        <dbReference type="ChEBI" id="CHEBI:57692"/>
    </cofactor>
</comment>
<dbReference type="InterPro" id="IPR029041">
    <property type="entry name" value="FAD-linked_oxidoreductase-like"/>
</dbReference>
<keyword evidence="4" id="KW-0285">Flavoprotein</keyword>
<evidence type="ECO:0008006" key="10">
    <source>
        <dbReference type="Google" id="ProtNLM"/>
    </source>
</evidence>
<gene>
    <name evidence="8" type="ORF">WA026_000642</name>
</gene>
<accession>A0AAW1V866</accession>
<dbReference type="GO" id="GO:0035999">
    <property type="term" value="P:tetrahydrofolate interconversion"/>
    <property type="evidence" value="ECO:0007669"/>
    <property type="project" value="TreeGrafter"/>
</dbReference>
<comment type="caution">
    <text evidence="8">The sequence shown here is derived from an EMBL/GenBank/DDBJ whole genome shotgun (WGS) entry which is preliminary data.</text>
</comment>